<dbReference type="CDD" id="cd00555">
    <property type="entry name" value="Maf"/>
    <property type="match status" value="1"/>
</dbReference>
<dbReference type="OrthoDB" id="10267058at2759"/>
<proteinExistence type="inferred from homology"/>
<dbReference type="Proteomes" id="UP000789739">
    <property type="component" value="Unassembled WGS sequence"/>
</dbReference>
<dbReference type="Gene3D" id="3.90.950.10">
    <property type="match status" value="1"/>
</dbReference>
<reference evidence="3" key="1">
    <citation type="submission" date="2021-06" db="EMBL/GenBank/DDBJ databases">
        <authorList>
            <person name="Kallberg Y."/>
            <person name="Tangrot J."/>
            <person name="Rosling A."/>
        </authorList>
    </citation>
    <scope>NUCLEOTIDE SEQUENCE</scope>
    <source>
        <strain evidence="3">BR232B</strain>
    </source>
</reference>
<evidence type="ECO:0000256" key="2">
    <source>
        <dbReference type="ARBA" id="ARBA00022801"/>
    </source>
</evidence>
<dbReference type="AlphaFoldDB" id="A0A9N9CPS3"/>
<keyword evidence="4" id="KW-1185">Reference proteome</keyword>
<evidence type="ECO:0000313" key="3">
    <source>
        <dbReference type="EMBL" id="CAG8609593.1"/>
    </source>
</evidence>
<dbReference type="Pfam" id="PF02545">
    <property type="entry name" value="Maf"/>
    <property type="match status" value="1"/>
</dbReference>
<keyword evidence="2" id="KW-0378">Hydrolase</keyword>
<comment type="cofactor">
    <cofactor evidence="1">
        <name>a divalent metal cation</name>
        <dbReference type="ChEBI" id="CHEBI:60240"/>
    </cofactor>
</comment>
<accession>A0A9N9CPS3</accession>
<dbReference type="EMBL" id="CAJVPI010001372">
    <property type="protein sequence ID" value="CAG8609593.1"/>
    <property type="molecule type" value="Genomic_DNA"/>
</dbReference>
<dbReference type="SUPFAM" id="SSF52972">
    <property type="entry name" value="ITPase-like"/>
    <property type="match status" value="1"/>
</dbReference>
<dbReference type="NCBIfam" id="TIGR00172">
    <property type="entry name" value="maf"/>
    <property type="match status" value="1"/>
</dbReference>
<dbReference type="PANTHER" id="PTHR43213:SF5">
    <property type="entry name" value="BIFUNCTIONAL DTTP_UTP PYROPHOSPHATASE_METHYLTRANSFERASE PROTEIN-RELATED"/>
    <property type="match status" value="1"/>
</dbReference>
<name>A0A9N9CPS3_9GLOM</name>
<dbReference type="PANTHER" id="PTHR43213">
    <property type="entry name" value="BIFUNCTIONAL DTTP/UTP PYROPHOSPHATASE/METHYLTRANSFERASE PROTEIN-RELATED"/>
    <property type="match status" value="1"/>
</dbReference>
<dbReference type="GO" id="GO:0047429">
    <property type="term" value="F:nucleoside triphosphate diphosphatase activity"/>
    <property type="evidence" value="ECO:0007669"/>
    <property type="project" value="InterPro"/>
</dbReference>
<sequence length="209" mass="23480">MSLPFVRHLRGKRVVLASGSPRRKEILSSVLGLKYDVVPSTFPETLDRSKYSPKDYVLANAREKGMEVYTRLNSNADLIISADTVVCLDGEILEKPRDPDHAFDMLSKLNGNKHYVYTGVTLIYKKDNSSDPITYSFVEETEVIFRKNSEDMIRAYVGTGDPFDKAGGYGYQGIASVFVEKINGCYYNVVGLPSSLFVKLEELVRTKEI</sequence>
<gene>
    <name evidence="3" type="ORF">PBRASI_LOCUS8093</name>
</gene>
<protein>
    <submittedName>
        <fullName evidence="3">1531_t:CDS:1</fullName>
    </submittedName>
</protein>
<dbReference type="HAMAP" id="MF_00528">
    <property type="entry name" value="Maf"/>
    <property type="match status" value="1"/>
</dbReference>
<evidence type="ECO:0000256" key="1">
    <source>
        <dbReference type="ARBA" id="ARBA00001968"/>
    </source>
</evidence>
<dbReference type="InterPro" id="IPR003697">
    <property type="entry name" value="Maf-like"/>
</dbReference>
<organism evidence="3 4">
    <name type="scientific">Paraglomus brasilianum</name>
    <dbReference type="NCBI Taxonomy" id="144538"/>
    <lineage>
        <taxon>Eukaryota</taxon>
        <taxon>Fungi</taxon>
        <taxon>Fungi incertae sedis</taxon>
        <taxon>Mucoromycota</taxon>
        <taxon>Glomeromycotina</taxon>
        <taxon>Glomeromycetes</taxon>
        <taxon>Paraglomerales</taxon>
        <taxon>Paraglomeraceae</taxon>
        <taxon>Paraglomus</taxon>
    </lineage>
</organism>
<dbReference type="InterPro" id="IPR029001">
    <property type="entry name" value="ITPase-like_fam"/>
</dbReference>
<comment type="caution">
    <text evidence="3">The sequence shown here is derived from an EMBL/GenBank/DDBJ whole genome shotgun (WGS) entry which is preliminary data.</text>
</comment>
<dbReference type="PIRSF" id="PIRSF006305">
    <property type="entry name" value="Maf"/>
    <property type="match status" value="1"/>
</dbReference>
<evidence type="ECO:0000313" key="4">
    <source>
        <dbReference type="Proteomes" id="UP000789739"/>
    </source>
</evidence>